<reference evidence="2 3" key="1">
    <citation type="submission" date="2018-09" db="EMBL/GenBank/DDBJ databases">
        <title>Paracoccus onubensis nov. sp. a moderate halophilic bacterium isolated from Gruta de las Maravillas (Aracena, Spain).</title>
        <authorList>
            <person name="Jurado V."/>
            <person name="Gutierrez-Patricio S."/>
            <person name="Gonzalez-Pimentel J.L."/>
            <person name="Laiz L."/>
            <person name="Saiz-Jimenez C."/>
        </authorList>
    </citation>
    <scope>NUCLEOTIDE SEQUENCE [LARGE SCALE GENOMIC DNA]</scope>
    <source>
        <strain evidence="2 3">DSM 19484</strain>
    </source>
</reference>
<organism evidence="2 3">
    <name type="scientific">Paracoccus aestuarii</name>
    <dbReference type="NCBI Taxonomy" id="453842"/>
    <lineage>
        <taxon>Bacteria</taxon>
        <taxon>Pseudomonadati</taxon>
        <taxon>Pseudomonadota</taxon>
        <taxon>Alphaproteobacteria</taxon>
        <taxon>Rhodobacterales</taxon>
        <taxon>Paracoccaceae</taxon>
        <taxon>Paracoccus</taxon>
    </lineage>
</organism>
<keyword evidence="1" id="KW-0472">Membrane</keyword>
<evidence type="ECO:0000256" key="1">
    <source>
        <dbReference type="SAM" id="Phobius"/>
    </source>
</evidence>
<keyword evidence="3" id="KW-1185">Reference proteome</keyword>
<name>A0A418ZYT7_9RHOB</name>
<dbReference type="EMBL" id="QZEV01000019">
    <property type="protein sequence ID" value="RJL05709.1"/>
    <property type="molecule type" value="Genomic_DNA"/>
</dbReference>
<dbReference type="Proteomes" id="UP000285530">
    <property type="component" value="Unassembled WGS sequence"/>
</dbReference>
<protein>
    <submittedName>
        <fullName evidence="2">Uncharacterized protein</fullName>
    </submittedName>
</protein>
<sequence>MTRRKPCFSDIPAMAQEVAELIASRMGGVARGESPDLSVMLQRRGAALPARLRRRAARLARAQQWAHQPRIARQLPAAALARDHAALVAHLRPMGALTRWQGRATGLAARLMLAMLLLGAGAVWIALQRGWL</sequence>
<keyword evidence="1" id="KW-0812">Transmembrane</keyword>
<comment type="caution">
    <text evidence="2">The sequence shown here is derived from an EMBL/GenBank/DDBJ whole genome shotgun (WGS) entry which is preliminary data.</text>
</comment>
<dbReference type="OrthoDB" id="7874812at2"/>
<proteinExistence type="predicted"/>
<gene>
    <name evidence="2" type="ORF">D3P06_06040</name>
</gene>
<dbReference type="RefSeq" id="WP_119885731.1">
    <property type="nucleotide sequence ID" value="NZ_CP067169.1"/>
</dbReference>
<keyword evidence="1" id="KW-1133">Transmembrane helix</keyword>
<evidence type="ECO:0000313" key="3">
    <source>
        <dbReference type="Proteomes" id="UP000285530"/>
    </source>
</evidence>
<feature type="transmembrane region" description="Helical" evidence="1">
    <location>
        <begin position="107"/>
        <end position="127"/>
    </location>
</feature>
<accession>A0A418ZYT7</accession>
<dbReference type="AlphaFoldDB" id="A0A418ZYT7"/>
<evidence type="ECO:0000313" key="2">
    <source>
        <dbReference type="EMBL" id="RJL05709.1"/>
    </source>
</evidence>